<sequence length="351" mass="39227">MNPGGTGVREQLSLSKMTPEMFRAIRRQERTTGFDYWKAGFAGTYTHMTSPERRKPFQRMTQVNLDFPGFPCLDLYGKKKRKDANDVTRIVGQPLTLTRSKTCIDAPLPKPKSRSHNSKKSSFSDLTCLQLTDTIFSYSSVPFSGLEFLKRQIKPAHSKYVQQIISETIDGVDCLNTTEGSSDDTPQSHLDETDGYLPLQDGHVGTLKAATYRLSSPKPQKSILKNRGLPKQTVNHESDSECALCEFEPARPAVVCSYQLPSTARYGALPDATAYSHHGSITVMSAKLKNHVCNTSASGALKRRPSETSRQIINSDTVDGFSDRKRVVRFNAANQIHEYTPLKRLYHFDAL</sequence>
<proteinExistence type="predicted"/>
<evidence type="ECO:0000313" key="1">
    <source>
        <dbReference type="EMBL" id="KAH3826462.1"/>
    </source>
</evidence>
<name>A0A9D4JZL7_DREPO</name>
<dbReference type="AlphaFoldDB" id="A0A9D4JZL7"/>
<evidence type="ECO:0000313" key="2">
    <source>
        <dbReference type="Proteomes" id="UP000828390"/>
    </source>
</evidence>
<accession>A0A9D4JZL7</accession>
<dbReference type="EMBL" id="JAIWYP010000005">
    <property type="protein sequence ID" value="KAH3826462.1"/>
    <property type="molecule type" value="Genomic_DNA"/>
</dbReference>
<reference evidence="1" key="2">
    <citation type="submission" date="2020-11" db="EMBL/GenBank/DDBJ databases">
        <authorList>
            <person name="McCartney M.A."/>
            <person name="Auch B."/>
            <person name="Kono T."/>
            <person name="Mallez S."/>
            <person name="Becker A."/>
            <person name="Gohl D.M."/>
            <person name="Silverstein K.A.T."/>
            <person name="Koren S."/>
            <person name="Bechman K.B."/>
            <person name="Herman A."/>
            <person name="Abrahante J.E."/>
            <person name="Garbe J."/>
        </authorList>
    </citation>
    <scope>NUCLEOTIDE SEQUENCE</scope>
    <source>
        <strain evidence="1">Duluth1</strain>
        <tissue evidence="1">Whole animal</tissue>
    </source>
</reference>
<organism evidence="1 2">
    <name type="scientific">Dreissena polymorpha</name>
    <name type="common">Zebra mussel</name>
    <name type="synonym">Mytilus polymorpha</name>
    <dbReference type="NCBI Taxonomy" id="45954"/>
    <lineage>
        <taxon>Eukaryota</taxon>
        <taxon>Metazoa</taxon>
        <taxon>Spiralia</taxon>
        <taxon>Lophotrochozoa</taxon>
        <taxon>Mollusca</taxon>
        <taxon>Bivalvia</taxon>
        <taxon>Autobranchia</taxon>
        <taxon>Heteroconchia</taxon>
        <taxon>Euheterodonta</taxon>
        <taxon>Imparidentia</taxon>
        <taxon>Neoheterodontei</taxon>
        <taxon>Myida</taxon>
        <taxon>Dreissenoidea</taxon>
        <taxon>Dreissenidae</taxon>
        <taxon>Dreissena</taxon>
    </lineage>
</organism>
<protein>
    <submittedName>
        <fullName evidence="1">Uncharacterized protein</fullName>
    </submittedName>
</protein>
<dbReference type="Proteomes" id="UP000828390">
    <property type="component" value="Unassembled WGS sequence"/>
</dbReference>
<comment type="caution">
    <text evidence="1">The sequence shown here is derived from an EMBL/GenBank/DDBJ whole genome shotgun (WGS) entry which is preliminary data.</text>
</comment>
<gene>
    <name evidence="1" type="ORF">DPMN_128368</name>
</gene>
<reference evidence="1" key="1">
    <citation type="journal article" date="2019" name="bioRxiv">
        <title>The Genome of the Zebra Mussel, Dreissena polymorpha: A Resource for Invasive Species Research.</title>
        <authorList>
            <person name="McCartney M.A."/>
            <person name="Auch B."/>
            <person name="Kono T."/>
            <person name="Mallez S."/>
            <person name="Zhang Y."/>
            <person name="Obille A."/>
            <person name="Becker A."/>
            <person name="Abrahante J.E."/>
            <person name="Garbe J."/>
            <person name="Badalamenti J.P."/>
            <person name="Herman A."/>
            <person name="Mangelson H."/>
            <person name="Liachko I."/>
            <person name="Sullivan S."/>
            <person name="Sone E.D."/>
            <person name="Koren S."/>
            <person name="Silverstein K.A.T."/>
            <person name="Beckman K.B."/>
            <person name="Gohl D.M."/>
        </authorList>
    </citation>
    <scope>NUCLEOTIDE SEQUENCE</scope>
    <source>
        <strain evidence="1">Duluth1</strain>
        <tissue evidence="1">Whole animal</tissue>
    </source>
</reference>
<keyword evidence="2" id="KW-1185">Reference proteome</keyword>